<dbReference type="GO" id="GO:0005886">
    <property type="term" value="C:plasma membrane"/>
    <property type="evidence" value="ECO:0007669"/>
    <property type="project" value="TreeGrafter"/>
</dbReference>
<dbReference type="CDD" id="cd03255">
    <property type="entry name" value="ABC_MJ0796_LolCDE_FtsE"/>
    <property type="match status" value="1"/>
</dbReference>
<dbReference type="Pfam" id="PF00005">
    <property type="entry name" value="ABC_tran"/>
    <property type="match status" value="1"/>
</dbReference>
<dbReference type="EMBL" id="LMTR01000065">
    <property type="protein sequence ID" value="KWT67377.1"/>
    <property type="molecule type" value="Genomic_DNA"/>
</dbReference>
<dbReference type="InterPro" id="IPR003439">
    <property type="entry name" value="ABC_transporter-like_ATP-bd"/>
</dbReference>
<dbReference type="Gene3D" id="3.40.50.300">
    <property type="entry name" value="P-loop containing nucleotide triphosphate hydrolases"/>
    <property type="match status" value="1"/>
</dbReference>
<keyword evidence="2" id="KW-0547">Nucleotide-binding</keyword>
<dbReference type="Proteomes" id="UP000059074">
    <property type="component" value="Unassembled WGS sequence"/>
</dbReference>
<reference evidence="5 6" key="1">
    <citation type="submission" date="2015-10" db="EMBL/GenBank/DDBJ databases">
        <title>Transcriptomic analysis of a linuron degrading triple-species bacterial consortium.</title>
        <authorList>
            <person name="Albers P."/>
        </authorList>
    </citation>
    <scope>NUCLEOTIDE SEQUENCE [LARGE SCALE GENOMIC DNA]</scope>
    <source>
        <strain evidence="5 6">WDL6</strain>
    </source>
</reference>
<dbReference type="RefSeq" id="WP_068461950.1">
    <property type="nucleotide sequence ID" value="NZ_LMTR01000065.1"/>
</dbReference>
<dbReference type="PANTHER" id="PTHR24220:SF611">
    <property type="entry name" value="ATP-BINDING COMPONENT OF ABC TRANSPORTER-RELATED"/>
    <property type="match status" value="1"/>
</dbReference>
<dbReference type="PATRIC" id="fig|121290.4.peg.3339"/>
<dbReference type="OrthoDB" id="9802264at2"/>
<dbReference type="SMART" id="SM00382">
    <property type="entry name" value="AAA"/>
    <property type="match status" value="1"/>
</dbReference>
<dbReference type="InterPro" id="IPR017911">
    <property type="entry name" value="MacB-like_ATP-bd"/>
</dbReference>
<keyword evidence="3 5" id="KW-0067">ATP-binding</keyword>
<name>A0A120CV77_HYPSL</name>
<protein>
    <submittedName>
        <fullName evidence="5">ABC transporter, ATP-binding protein</fullName>
    </submittedName>
</protein>
<evidence type="ECO:0000259" key="4">
    <source>
        <dbReference type="PROSITE" id="PS50893"/>
    </source>
</evidence>
<dbReference type="GO" id="GO:0016887">
    <property type="term" value="F:ATP hydrolysis activity"/>
    <property type="evidence" value="ECO:0007669"/>
    <property type="project" value="InterPro"/>
</dbReference>
<dbReference type="GO" id="GO:0005524">
    <property type="term" value="F:ATP binding"/>
    <property type="evidence" value="ECO:0007669"/>
    <property type="project" value="UniProtKB-KW"/>
</dbReference>
<evidence type="ECO:0000313" key="6">
    <source>
        <dbReference type="Proteomes" id="UP000059074"/>
    </source>
</evidence>
<organism evidence="5 6">
    <name type="scientific">Hyphomicrobium sulfonivorans</name>
    <dbReference type="NCBI Taxonomy" id="121290"/>
    <lineage>
        <taxon>Bacteria</taxon>
        <taxon>Pseudomonadati</taxon>
        <taxon>Pseudomonadota</taxon>
        <taxon>Alphaproteobacteria</taxon>
        <taxon>Hyphomicrobiales</taxon>
        <taxon>Hyphomicrobiaceae</taxon>
        <taxon>Hyphomicrobium</taxon>
    </lineage>
</organism>
<dbReference type="InterPro" id="IPR027417">
    <property type="entry name" value="P-loop_NTPase"/>
</dbReference>
<dbReference type="PROSITE" id="PS50893">
    <property type="entry name" value="ABC_TRANSPORTER_2"/>
    <property type="match status" value="1"/>
</dbReference>
<dbReference type="STRING" id="121290.APY04_1942"/>
<accession>A0A120CV77</accession>
<dbReference type="PANTHER" id="PTHR24220">
    <property type="entry name" value="IMPORT ATP-BINDING PROTEIN"/>
    <property type="match status" value="1"/>
</dbReference>
<evidence type="ECO:0000256" key="3">
    <source>
        <dbReference type="ARBA" id="ARBA00022840"/>
    </source>
</evidence>
<comment type="caution">
    <text evidence="5">The sequence shown here is derived from an EMBL/GenBank/DDBJ whole genome shotgun (WGS) entry which is preliminary data.</text>
</comment>
<evidence type="ECO:0000313" key="5">
    <source>
        <dbReference type="EMBL" id="KWT67377.1"/>
    </source>
</evidence>
<gene>
    <name evidence="5" type="ORF">APY04_1942</name>
</gene>
<evidence type="ECO:0000256" key="2">
    <source>
        <dbReference type="ARBA" id="ARBA00022741"/>
    </source>
</evidence>
<dbReference type="SUPFAM" id="SSF52540">
    <property type="entry name" value="P-loop containing nucleoside triphosphate hydrolases"/>
    <property type="match status" value="1"/>
</dbReference>
<keyword evidence="1" id="KW-0813">Transport</keyword>
<evidence type="ECO:0000256" key="1">
    <source>
        <dbReference type="ARBA" id="ARBA00022448"/>
    </source>
</evidence>
<dbReference type="InterPro" id="IPR003593">
    <property type="entry name" value="AAA+_ATPase"/>
</dbReference>
<feature type="domain" description="ABC transporter" evidence="4">
    <location>
        <begin position="20"/>
        <end position="251"/>
    </location>
</feature>
<dbReference type="GO" id="GO:0022857">
    <property type="term" value="F:transmembrane transporter activity"/>
    <property type="evidence" value="ECO:0007669"/>
    <property type="project" value="TreeGrafter"/>
</dbReference>
<proteinExistence type="predicted"/>
<dbReference type="AlphaFoldDB" id="A0A120CV77"/>
<dbReference type="InterPro" id="IPR015854">
    <property type="entry name" value="ABC_transpr_LolD-like"/>
</dbReference>
<keyword evidence="6" id="KW-1185">Reference proteome</keyword>
<sequence>MSAATIASPASAADNASAVVRMRDVKFRWPGARGFGLQIDSFTLPARAKVLLVGPSGTGKSTVLSLLCGIVAPSSGTLEVMGTDLTRLSHSARDRFRVEHFGIIFQMFNLLPYGSVLDNVMLPLSFSSVRARRASQGGTVEAEARRLLDSLGLDAHQFANHSTAALSVGQQQRVAAARALIGAPEIIVADEPTSALDRNRQLAFLDLLFAEADKAGAAVIMVSHEEELGKRFDQVVRLDEICRAQRGSAAA</sequence>